<reference evidence="4" key="1">
    <citation type="submission" date="2021-04" db="EMBL/GenBank/DDBJ databases">
        <title>Genome seq and assembly of Bacillus sp.</title>
        <authorList>
            <person name="Chhetri G."/>
        </authorList>
    </citation>
    <scope>NUCLEOTIDE SEQUENCE</scope>
    <source>
        <strain evidence="4">RG28</strain>
    </source>
</reference>
<evidence type="ECO:0000256" key="2">
    <source>
        <dbReference type="ARBA" id="ARBA00023315"/>
    </source>
</evidence>
<evidence type="ECO:0000313" key="5">
    <source>
        <dbReference type="Proteomes" id="UP000682134"/>
    </source>
</evidence>
<name>A0A940NGK1_9BACI</name>
<dbReference type="RefSeq" id="WP_209404156.1">
    <property type="nucleotide sequence ID" value="NZ_JAGIYQ010000004.1"/>
</dbReference>
<keyword evidence="2" id="KW-0012">Acyltransferase</keyword>
<dbReference type="AlphaFoldDB" id="A0A940NGK1"/>
<evidence type="ECO:0000313" key="4">
    <source>
        <dbReference type="EMBL" id="MBP0725019.1"/>
    </source>
</evidence>
<accession>A0A940NGK1</accession>
<dbReference type="InterPro" id="IPR016181">
    <property type="entry name" value="Acyl_CoA_acyltransferase"/>
</dbReference>
<feature type="domain" description="N-acetyltransferase" evidence="3">
    <location>
        <begin position="3"/>
        <end position="149"/>
    </location>
</feature>
<evidence type="ECO:0000259" key="3">
    <source>
        <dbReference type="PROSITE" id="PS51186"/>
    </source>
</evidence>
<organism evidence="4 5">
    <name type="scientific">Gottfriedia endophytica</name>
    <dbReference type="NCBI Taxonomy" id="2820819"/>
    <lineage>
        <taxon>Bacteria</taxon>
        <taxon>Bacillati</taxon>
        <taxon>Bacillota</taxon>
        <taxon>Bacilli</taxon>
        <taxon>Bacillales</taxon>
        <taxon>Bacillaceae</taxon>
        <taxon>Gottfriedia</taxon>
    </lineage>
</organism>
<sequence length="151" mass="17322">MEITFRKASANDSLVIAQLSSQLGYPAKENQIIERLIKILAQEDHIVYVAEYTGKVIGWVHAHARYLIESHPYIEIGGLIVDSHFRGQSIGKKLVNYCEDWAISLGFEEIRVRTNEKRLETLKFYDNIGFEHTKSQHVFKKVLSSKTLACK</sequence>
<dbReference type="SUPFAM" id="SSF55729">
    <property type="entry name" value="Acyl-CoA N-acyltransferases (Nat)"/>
    <property type="match status" value="1"/>
</dbReference>
<dbReference type="InterPro" id="IPR000182">
    <property type="entry name" value="GNAT_dom"/>
</dbReference>
<proteinExistence type="predicted"/>
<keyword evidence="5" id="KW-1185">Reference proteome</keyword>
<dbReference type="EMBL" id="JAGIYQ010000004">
    <property type="protein sequence ID" value="MBP0725019.1"/>
    <property type="molecule type" value="Genomic_DNA"/>
</dbReference>
<protein>
    <submittedName>
        <fullName evidence="4">GNAT family N-acetyltransferase</fullName>
    </submittedName>
</protein>
<comment type="caution">
    <text evidence="4">The sequence shown here is derived from an EMBL/GenBank/DDBJ whole genome shotgun (WGS) entry which is preliminary data.</text>
</comment>
<dbReference type="GO" id="GO:0016747">
    <property type="term" value="F:acyltransferase activity, transferring groups other than amino-acyl groups"/>
    <property type="evidence" value="ECO:0007669"/>
    <property type="project" value="InterPro"/>
</dbReference>
<evidence type="ECO:0000256" key="1">
    <source>
        <dbReference type="ARBA" id="ARBA00022679"/>
    </source>
</evidence>
<dbReference type="CDD" id="cd04301">
    <property type="entry name" value="NAT_SF"/>
    <property type="match status" value="1"/>
</dbReference>
<dbReference type="PROSITE" id="PS51186">
    <property type="entry name" value="GNAT"/>
    <property type="match status" value="1"/>
</dbReference>
<dbReference type="PANTHER" id="PTHR43877">
    <property type="entry name" value="AMINOALKYLPHOSPHONATE N-ACETYLTRANSFERASE-RELATED-RELATED"/>
    <property type="match status" value="1"/>
</dbReference>
<dbReference type="Pfam" id="PF00583">
    <property type="entry name" value="Acetyltransf_1"/>
    <property type="match status" value="1"/>
</dbReference>
<dbReference type="InterPro" id="IPR050832">
    <property type="entry name" value="Bact_Acetyltransf"/>
</dbReference>
<dbReference type="Proteomes" id="UP000682134">
    <property type="component" value="Unassembled WGS sequence"/>
</dbReference>
<keyword evidence="1" id="KW-0808">Transferase</keyword>
<dbReference type="Gene3D" id="3.40.630.30">
    <property type="match status" value="1"/>
</dbReference>
<gene>
    <name evidence="4" type="ORF">J5Y03_07420</name>
</gene>
<dbReference type="PANTHER" id="PTHR43877:SF2">
    <property type="entry name" value="AMINOALKYLPHOSPHONATE N-ACETYLTRANSFERASE-RELATED"/>
    <property type="match status" value="1"/>
</dbReference>